<comment type="caution">
    <text evidence="1">The sequence shown here is derived from an EMBL/GenBank/DDBJ whole genome shotgun (WGS) entry which is preliminary data.</text>
</comment>
<dbReference type="AlphaFoldDB" id="A0A5N5KSH2"/>
<sequence>MKSADLCSYSHYFSSFSPQKRESGILSDSSHHFRHTPLTWTSPSCPRFEMRSERDILDMYTASPDLW</sequence>
<dbReference type="EMBL" id="VFJC01000023">
    <property type="protein sequence ID" value="KAB5533242.1"/>
    <property type="molecule type" value="Genomic_DNA"/>
</dbReference>
<evidence type="ECO:0000313" key="2">
    <source>
        <dbReference type="Proteomes" id="UP000327468"/>
    </source>
</evidence>
<protein>
    <submittedName>
        <fullName evidence="1">Uncharacterized protein</fullName>
    </submittedName>
</protein>
<keyword evidence="2" id="KW-1185">Reference proteome</keyword>
<evidence type="ECO:0000313" key="1">
    <source>
        <dbReference type="EMBL" id="KAB5533242.1"/>
    </source>
</evidence>
<organism evidence="1 2">
    <name type="scientific">Pangasianodon hypophthalmus</name>
    <name type="common">Striped catfish</name>
    <name type="synonym">Helicophagus hypophthalmus</name>
    <dbReference type="NCBI Taxonomy" id="310915"/>
    <lineage>
        <taxon>Eukaryota</taxon>
        <taxon>Metazoa</taxon>
        <taxon>Chordata</taxon>
        <taxon>Craniata</taxon>
        <taxon>Vertebrata</taxon>
        <taxon>Euteleostomi</taxon>
        <taxon>Actinopterygii</taxon>
        <taxon>Neopterygii</taxon>
        <taxon>Teleostei</taxon>
        <taxon>Ostariophysi</taxon>
        <taxon>Siluriformes</taxon>
        <taxon>Pangasiidae</taxon>
        <taxon>Pangasianodon</taxon>
    </lineage>
</organism>
<proteinExistence type="predicted"/>
<dbReference type="Proteomes" id="UP000327468">
    <property type="component" value="Chromosome 22"/>
</dbReference>
<gene>
    <name evidence="1" type="ORF">PHYPO_G00129550</name>
</gene>
<accession>A0A5N5KSH2</accession>
<reference evidence="1 2" key="1">
    <citation type="submission" date="2019-06" db="EMBL/GenBank/DDBJ databases">
        <title>A chromosome-scale genome assembly of the striped catfish, Pangasianodon hypophthalmus.</title>
        <authorList>
            <person name="Wen M."/>
            <person name="Zahm M."/>
            <person name="Roques C."/>
            <person name="Cabau C."/>
            <person name="Klopp C."/>
            <person name="Donnadieu C."/>
            <person name="Jouanno E."/>
            <person name="Avarre J.-C."/>
            <person name="Campet M."/>
            <person name="Ha T.T.T."/>
            <person name="Dugue R."/>
            <person name="Lampietro C."/>
            <person name="Louis A."/>
            <person name="Herpin A."/>
            <person name="Echchiki A."/>
            <person name="Berthelot C."/>
            <person name="Parey E."/>
            <person name="Roest-Crollius H."/>
            <person name="Braasch I."/>
            <person name="Postlethwait J."/>
            <person name="Bobe J."/>
            <person name="Montfort J."/>
            <person name="Bouchez O."/>
            <person name="Begum T."/>
            <person name="Schartl M."/>
            <person name="Guiguen Y."/>
        </authorList>
    </citation>
    <scope>NUCLEOTIDE SEQUENCE [LARGE SCALE GENOMIC DNA]</scope>
    <source>
        <strain evidence="1 2">Indonesia</strain>
        <tissue evidence="1">Blood</tissue>
    </source>
</reference>
<name>A0A5N5KSH2_PANHP</name>